<gene>
    <name evidence="2" type="ORF">BRAN1462_LOCUS36632</name>
</gene>
<feature type="transmembrane region" description="Helical" evidence="1">
    <location>
        <begin position="491"/>
        <end position="510"/>
    </location>
</feature>
<protein>
    <submittedName>
        <fullName evidence="2">Uncharacterized protein</fullName>
    </submittedName>
</protein>
<feature type="transmembrane region" description="Helical" evidence="1">
    <location>
        <begin position="409"/>
        <end position="429"/>
    </location>
</feature>
<accession>A0A7S2L863</accession>
<sequence>MPGMLGEKAQRRLGFPCAWRPTWCLRWASRARLGTSPDSERDLEAADLRRGVPLHKLFDGFGRIIRTQADTLPAAQKEKLFSSSHKVERFDFFISHVCSTPGLKKYVTLVMDRLGLFAFAAAAIVSVGLFLFQAYWHILPRSKAFTRHDTFFGFTWAVSFWELFGGVSAAWLVYAFGHVFCSRTCCFFDCASICQTNPHLKAAGITSIPRFLRASNELVVLWDELYFSRLWCVYELAVVQSLGNIPIRLLPLDVYMLLALGQVYWFAAGVGYLLLWPWIPGVWGAHLGTLFVGIPVFALQAHAGHTFARLYAKLLEQFEGFDVRSAAISFESDRSCICVSIEELFDGSLDNFNRKVRTDLKSAAMRSLTGQRAMIPYRGMLWQMLPGLPFFCSKFSTTMHLPFYYRVSYHFFGVTFVLCVLPVFSAAAMEFGKRVAAQTKPDGSGAAMRYVGVGVLFATALCVWAQLVWILPCWIGVGGMRSHGVEDWHSLLVAVPTNALAVVAAVWAFCPQSGIDSSGSAEAGGDGTKLG</sequence>
<name>A0A7S2L863_9DINO</name>
<keyword evidence="1" id="KW-1133">Transmembrane helix</keyword>
<feature type="transmembrane region" description="Helical" evidence="1">
    <location>
        <begin position="150"/>
        <end position="174"/>
    </location>
</feature>
<keyword evidence="1" id="KW-0812">Transmembrane</keyword>
<feature type="transmembrane region" description="Helical" evidence="1">
    <location>
        <begin position="450"/>
        <end position="471"/>
    </location>
</feature>
<evidence type="ECO:0000256" key="1">
    <source>
        <dbReference type="SAM" id="Phobius"/>
    </source>
</evidence>
<dbReference type="AlphaFoldDB" id="A0A7S2L863"/>
<feature type="transmembrane region" description="Helical" evidence="1">
    <location>
        <begin position="114"/>
        <end position="138"/>
    </location>
</feature>
<feature type="transmembrane region" description="Helical" evidence="1">
    <location>
        <begin position="254"/>
        <end position="275"/>
    </location>
</feature>
<evidence type="ECO:0000313" key="2">
    <source>
        <dbReference type="EMBL" id="CAD9597097.1"/>
    </source>
</evidence>
<keyword evidence="1" id="KW-0472">Membrane</keyword>
<proteinExistence type="predicted"/>
<feature type="transmembrane region" description="Helical" evidence="1">
    <location>
        <begin position="281"/>
        <end position="299"/>
    </location>
</feature>
<reference evidence="2" key="1">
    <citation type="submission" date="2021-01" db="EMBL/GenBank/DDBJ databases">
        <authorList>
            <person name="Corre E."/>
            <person name="Pelletier E."/>
            <person name="Niang G."/>
            <person name="Scheremetjew M."/>
            <person name="Finn R."/>
            <person name="Kale V."/>
            <person name="Holt S."/>
            <person name="Cochrane G."/>
            <person name="Meng A."/>
            <person name="Brown T."/>
            <person name="Cohen L."/>
        </authorList>
    </citation>
    <scope>NUCLEOTIDE SEQUENCE</scope>
    <source>
        <strain evidence="2">RCC3387</strain>
    </source>
</reference>
<dbReference type="EMBL" id="HBGW01057655">
    <property type="protein sequence ID" value="CAD9597097.1"/>
    <property type="molecule type" value="Transcribed_RNA"/>
</dbReference>
<organism evidence="2">
    <name type="scientific">Zooxanthella nutricula</name>
    <dbReference type="NCBI Taxonomy" id="1333877"/>
    <lineage>
        <taxon>Eukaryota</taxon>
        <taxon>Sar</taxon>
        <taxon>Alveolata</taxon>
        <taxon>Dinophyceae</taxon>
        <taxon>Peridiniales</taxon>
        <taxon>Peridiniales incertae sedis</taxon>
        <taxon>Zooxanthella</taxon>
    </lineage>
</organism>